<dbReference type="STRING" id="402734.SAMN05660918_1185"/>
<dbReference type="Gene3D" id="3.40.50.200">
    <property type="entry name" value="Peptidase S8/S53 domain"/>
    <property type="match status" value="1"/>
</dbReference>
<keyword evidence="3" id="KW-0732">Signal</keyword>
<gene>
    <name evidence="9" type="ORF">SAMN05660918_1185</name>
</gene>
<evidence type="ECO:0000259" key="7">
    <source>
        <dbReference type="Pfam" id="PF00082"/>
    </source>
</evidence>
<protein>
    <submittedName>
        <fullName evidence="9">Por secretion system C-terminal sorting domain-containing protein</fullName>
    </submittedName>
</protein>
<dbReference type="InterPro" id="IPR036852">
    <property type="entry name" value="Peptidase_S8/S53_dom_sf"/>
</dbReference>
<reference evidence="10" key="1">
    <citation type="submission" date="2016-10" db="EMBL/GenBank/DDBJ databases">
        <authorList>
            <person name="Varghese N."/>
            <person name="Submissions S."/>
        </authorList>
    </citation>
    <scope>NUCLEOTIDE SEQUENCE [LARGE SCALE GENOMIC DNA]</scope>
    <source>
        <strain evidence="10">DSM 17934</strain>
    </source>
</reference>
<comment type="similarity">
    <text evidence="1 6">Belongs to the peptidase S8 family.</text>
</comment>
<dbReference type="InterPro" id="IPR026444">
    <property type="entry name" value="Secre_tail"/>
</dbReference>
<dbReference type="SUPFAM" id="SSF52743">
    <property type="entry name" value="Subtilisin-like"/>
    <property type="match status" value="1"/>
</dbReference>
<dbReference type="GO" id="GO:0004252">
    <property type="term" value="F:serine-type endopeptidase activity"/>
    <property type="evidence" value="ECO:0007669"/>
    <property type="project" value="InterPro"/>
</dbReference>
<evidence type="ECO:0000259" key="8">
    <source>
        <dbReference type="Pfam" id="PF18962"/>
    </source>
</evidence>
<evidence type="ECO:0000256" key="1">
    <source>
        <dbReference type="ARBA" id="ARBA00011073"/>
    </source>
</evidence>
<dbReference type="Proteomes" id="UP000199702">
    <property type="component" value="Unassembled WGS sequence"/>
</dbReference>
<dbReference type="Pfam" id="PF00082">
    <property type="entry name" value="Peptidase_S8"/>
    <property type="match status" value="1"/>
</dbReference>
<dbReference type="RefSeq" id="WP_091309594.1">
    <property type="nucleotide sequence ID" value="NZ_CBCSJU010000005.1"/>
</dbReference>
<dbReference type="GO" id="GO:0006508">
    <property type="term" value="P:proteolysis"/>
    <property type="evidence" value="ECO:0007669"/>
    <property type="project" value="UniProtKB-KW"/>
</dbReference>
<keyword evidence="4" id="KW-0378">Hydrolase</keyword>
<evidence type="ECO:0000313" key="10">
    <source>
        <dbReference type="Proteomes" id="UP000199702"/>
    </source>
</evidence>
<keyword evidence="2" id="KW-0645">Protease</keyword>
<dbReference type="AlphaFoldDB" id="A0A1H6S2L7"/>
<evidence type="ECO:0000256" key="2">
    <source>
        <dbReference type="ARBA" id="ARBA00022670"/>
    </source>
</evidence>
<comment type="caution">
    <text evidence="6">Lacks conserved residue(s) required for the propagation of feature annotation.</text>
</comment>
<dbReference type="OrthoDB" id="9792152at2"/>
<evidence type="ECO:0000256" key="4">
    <source>
        <dbReference type="ARBA" id="ARBA00022801"/>
    </source>
</evidence>
<accession>A0A1H6S2L7</accession>
<dbReference type="PRINTS" id="PR00723">
    <property type="entry name" value="SUBTILISIN"/>
</dbReference>
<dbReference type="InterPro" id="IPR015500">
    <property type="entry name" value="Peptidase_S8_subtilisin-rel"/>
</dbReference>
<dbReference type="InterPro" id="IPR051048">
    <property type="entry name" value="Peptidase_S8/S53_subtilisin"/>
</dbReference>
<proteinExistence type="inferred from homology"/>
<dbReference type="PROSITE" id="PS51892">
    <property type="entry name" value="SUBTILASE"/>
    <property type="match status" value="1"/>
</dbReference>
<dbReference type="EMBL" id="FNYA01000002">
    <property type="protein sequence ID" value="SEI62303.1"/>
    <property type="molecule type" value="Genomic_DNA"/>
</dbReference>
<feature type="domain" description="Secretion system C-terminal sorting" evidence="8">
    <location>
        <begin position="745"/>
        <end position="823"/>
    </location>
</feature>
<evidence type="ECO:0000256" key="6">
    <source>
        <dbReference type="PROSITE-ProRule" id="PRU01240"/>
    </source>
</evidence>
<evidence type="ECO:0000256" key="5">
    <source>
        <dbReference type="ARBA" id="ARBA00022825"/>
    </source>
</evidence>
<feature type="domain" description="Peptidase S8/S53" evidence="7">
    <location>
        <begin position="163"/>
        <end position="424"/>
    </location>
</feature>
<evidence type="ECO:0000313" key="9">
    <source>
        <dbReference type="EMBL" id="SEI62303.1"/>
    </source>
</evidence>
<dbReference type="NCBIfam" id="TIGR04183">
    <property type="entry name" value="Por_Secre_tail"/>
    <property type="match status" value="1"/>
</dbReference>
<dbReference type="PANTHER" id="PTHR43399:SF4">
    <property type="entry name" value="CELL WALL-ASSOCIATED PROTEASE"/>
    <property type="match status" value="1"/>
</dbReference>
<keyword evidence="10" id="KW-1185">Reference proteome</keyword>
<dbReference type="Gene3D" id="2.60.120.380">
    <property type="match status" value="1"/>
</dbReference>
<organism evidence="9 10">
    <name type="scientific">Flavobacterium terrigena</name>
    <dbReference type="NCBI Taxonomy" id="402734"/>
    <lineage>
        <taxon>Bacteria</taxon>
        <taxon>Pseudomonadati</taxon>
        <taxon>Bacteroidota</taxon>
        <taxon>Flavobacteriia</taxon>
        <taxon>Flavobacteriales</taxon>
        <taxon>Flavobacteriaceae</taxon>
        <taxon>Flavobacterium</taxon>
    </lineage>
</organism>
<dbReference type="Pfam" id="PF18962">
    <property type="entry name" value="Por_Secre_tail"/>
    <property type="match status" value="1"/>
</dbReference>
<evidence type="ECO:0000256" key="3">
    <source>
        <dbReference type="ARBA" id="ARBA00022729"/>
    </source>
</evidence>
<dbReference type="PANTHER" id="PTHR43399">
    <property type="entry name" value="SUBTILISIN-RELATED"/>
    <property type="match status" value="1"/>
</dbReference>
<keyword evidence="5" id="KW-0720">Serine protease</keyword>
<sequence length="825" mass="91134">MKMKCNFYNNKYSLYLTGFLCFATFNSYSQTDTLSNLKNRDSKIVLEKRVNDYNKKQEIAIEKLLKQGYKKIVETKEGEYSELVGENNFGKPQYFITHNSNLVNGLHANVLHSGFDGLNLEGEGIKIGLWENGQPRRAHEMFRTSIPPATLLSRIEYVAGQNATLQRHATHIAGTIIGNQYAPSTSSPSNNLVRGVAYKGTIKAWDWLNVPTEMLTASTTDNIKIANTSFGLNPIYMHASEFGRYSEIAQQWDGVMCSSPEFQIVKSVGNARDDLNTTGFPQYPQVNTLGGYDLLEGAGVAKNVLVVGSVNLSNASQTNGSYNGNSIGELYSSWGATDDGRIKPDFVTHGNAIFSSIETQNNTYGIYSGTSQAAAGVTGGIALLHNYWNSKFTNTMWSSTVRALLIHNVEEIDQRGPDYRNGWGVVNLEKSANTIKQRGKNVIIREDVLQNGEIIKINLAATGQEDLKVTLAWTDPAGNVVPIDINNPNASINETAAKLINDLDIKLIRKDSNGNDDLTLVDPNLPTPSLDTPLSLNANSNNVLYPWLLKQKIQGNTTSTLSQKAQRGINDRDNVEKIEVYKNLIPTTGGMFQLQITHKRILVDSCQVGQPFSLIVSGVSFCQDNLVFLQHQDNELTDFTGTKVLANTIKASNIIKFIPTFLPVNADFVEYKAADFIELLPQSVNGGAGDEGFTAEFGSDFLAHIGCSDEDYNQRISFNETEIANVLNDETIDETIQVEKGEIVIYPNPLINDILHIQFSLIESSTIEISVYDLTGKLVFQDNSGKSYDKGTNKKSIDLQKLSSGTYILLVKTGNENHQLKFIKQ</sequence>
<dbReference type="InterPro" id="IPR000209">
    <property type="entry name" value="Peptidase_S8/S53_dom"/>
</dbReference>
<name>A0A1H6S2L7_9FLAO</name>